<dbReference type="InterPro" id="IPR000709">
    <property type="entry name" value="Leu_Ile_Val-bd"/>
</dbReference>
<name>A0A494XP93_9BURK</name>
<keyword evidence="8" id="KW-1185">Reference proteome</keyword>
<evidence type="ECO:0000259" key="6">
    <source>
        <dbReference type="Pfam" id="PF13458"/>
    </source>
</evidence>
<protein>
    <submittedName>
        <fullName evidence="7">Branched-chain amino acid ABC transporter substrate-binding protein</fullName>
    </submittedName>
</protein>
<keyword evidence="4" id="KW-0029">Amino-acid transport</keyword>
<comment type="caution">
    <text evidence="7">The sequence shown here is derived from an EMBL/GenBank/DDBJ whole genome shotgun (WGS) entry which is preliminary data.</text>
</comment>
<dbReference type="Pfam" id="PF13458">
    <property type="entry name" value="Peripla_BP_6"/>
    <property type="match status" value="1"/>
</dbReference>
<gene>
    <name evidence="7" type="ORF">D7S89_11340</name>
</gene>
<feature type="signal peptide" evidence="5">
    <location>
        <begin position="1"/>
        <end position="25"/>
    </location>
</feature>
<evidence type="ECO:0000256" key="4">
    <source>
        <dbReference type="ARBA" id="ARBA00022970"/>
    </source>
</evidence>
<evidence type="ECO:0000313" key="7">
    <source>
        <dbReference type="EMBL" id="RKP49353.1"/>
    </source>
</evidence>
<dbReference type="PANTHER" id="PTHR47151">
    <property type="entry name" value="LEU/ILE/VAL-BINDING ABC TRANSPORTER SUBUNIT"/>
    <property type="match status" value="1"/>
</dbReference>
<evidence type="ECO:0000256" key="3">
    <source>
        <dbReference type="ARBA" id="ARBA00022729"/>
    </source>
</evidence>
<feature type="chain" id="PRO_5019871110" evidence="5">
    <location>
        <begin position="26"/>
        <end position="393"/>
    </location>
</feature>
<dbReference type="AlphaFoldDB" id="A0A494XP93"/>
<organism evidence="7 8">
    <name type="scientific">Trinickia fusca</name>
    <dbReference type="NCBI Taxonomy" id="2419777"/>
    <lineage>
        <taxon>Bacteria</taxon>
        <taxon>Pseudomonadati</taxon>
        <taxon>Pseudomonadota</taxon>
        <taxon>Betaproteobacteria</taxon>
        <taxon>Burkholderiales</taxon>
        <taxon>Burkholderiaceae</taxon>
        <taxon>Trinickia</taxon>
    </lineage>
</organism>
<proteinExistence type="inferred from homology"/>
<keyword evidence="2" id="KW-0813">Transport</keyword>
<accession>A0A494XP93</accession>
<dbReference type="SUPFAM" id="SSF53822">
    <property type="entry name" value="Periplasmic binding protein-like I"/>
    <property type="match status" value="1"/>
</dbReference>
<reference evidence="7 8" key="1">
    <citation type="submission" date="2018-10" db="EMBL/GenBank/DDBJ databases">
        <title>Paraburkholderia sp. 7MK8-2, isolated from soil.</title>
        <authorList>
            <person name="Gao Z.-H."/>
            <person name="Qiu L.-H."/>
        </authorList>
    </citation>
    <scope>NUCLEOTIDE SEQUENCE [LARGE SCALE GENOMIC DNA]</scope>
    <source>
        <strain evidence="7 8">7MK8-2</strain>
    </source>
</reference>
<dbReference type="Proteomes" id="UP000280434">
    <property type="component" value="Unassembled WGS sequence"/>
</dbReference>
<feature type="domain" description="Leucine-binding protein" evidence="6">
    <location>
        <begin position="37"/>
        <end position="374"/>
    </location>
</feature>
<evidence type="ECO:0000256" key="1">
    <source>
        <dbReference type="ARBA" id="ARBA00010062"/>
    </source>
</evidence>
<dbReference type="CDD" id="cd06342">
    <property type="entry name" value="PBP1_ABC_LIVBP-like"/>
    <property type="match status" value="1"/>
</dbReference>
<dbReference type="InterPro" id="IPR028082">
    <property type="entry name" value="Peripla_BP_I"/>
</dbReference>
<dbReference type="Gene3D" id="3.40.50.2300">
    <property type="match status" value="2"/>
</dbReference>
<sequence>MIVRKVGALRVDGMLRLAAACCVSAALVPVAAHSEETIKIGVPVPLTGSYMHAGQDILNGAKLAVDRINKAGGVLGKQLEIVPADDQCDANMATQAAQKLADAGVAAVVGGYCSSAALPELAVFHRAGLPYVLDASTNPQLTDMGYKEVFRVIGRDDEQGPFVANFVAHKLHAKRAAVIDDGTTYATGLAETTVAALKKEGVDVVHAGAISPGQQDYGDTLKQVAELKPDVLFYTGYYPEAAVLVKQARQLGYKFTFMGGDGTTDPTLMQTASGAANGMYASTSPLPQFLPSARGFIDNYTKAYGHAPGLYSVYEYDAIGVTAKAIADGKSTRPADIALALHKASGYNGVTGDITFNDKGDRAKAVYMTVVVRNGAFSADSRLDANGHWVAVK</sequence>
<evidence type="ECO:0000313" key="8">
    <source>
        <dbReference type="Proteomes" id="UP000280434"/>
    </source>
</evidence>
<dbReference type="PANTHER" id="PTHR47151:SF2">
    <property type="entry name" value="AMINO ACID BINDING PROTEIN"/>
    <property type="match status" value="1"/>
</dbReference>
<dbReference type="OrthoDB" id="5469508at2"/>
<keyword evidence="3 5" id="KW-0732">Signal</keyword>
<comment type="similarity">
    <text evidence="1">Belongs to the leucine-binding protein family.</text>
</comment>
<dbReference type="PRINTS" id="PR00337">
    <property type="entry name" value="LEUILEVALBP"/>
</dbReference>
<evidence type="ECO:0000256" key="5">
    <source>
        <dbReference type="SAM" id="SignalP"/>
    </source>
</evidence>
<evidence type="ECO:0000256" key="2">
    <source>
        <dbReference type="ARBA" id="ARBA00022448"/>
    </source>
</evidence>
<dbReference type="EMBL" id="RBZV01000003">
    <property type="protein sequence ID" value="RKP49353.1"/>
    <property type="molecule type" value="Genomic_DNA"/>
</dbReference>
<dbReference type="InterPro" id="IPR028081">
    <property type="entry name" value="Leu-bd"/>
</dbReference>
<dbReference type="GO" id="GO:0006865">
    <property type="term" value="P:amino acid transport"/>
    <property type="evidence" value="ECO:0007669"/>
    <property type="project" value="UniProtKB-KW"/>
</dbReference>